<reference evidence="2 3" key="1">
    <citation type="submission" date="2020-02" db="EMBL/GenBank/DDBJ databases">
        <authorList>
            <person name="Ferguson B K."/>
        </authorList>
    </citation>
    <scope>NUCLEOTIDE SEQUENCE [LARGE SCALE GENOMIC DNA]</scope>
</reference>
<organism evidence="2 3">
    <name type="scientific">Nesidiocoris tenuis</name>
    <dbReference type="NCBI Taxonomy" id="355587"/>
    <lineage>
        <taxon>Eukaryota</taxon>
        <taxon>Metazoa</taxon>
        <taxon>Ecdysozoa</taxon>
        <taxon>Arthropoda</taxon>
        <taxon>Hexapoda</taxon>
        <taxon>Insecta</taxon>
        <taxon>Pterygota</taxon>
        <taxon>Neoptera</taxon>
        <taxon>Paraneoptera</taxon>
        <taxon>Hemiptera</taxon>
        <taxon>Heteroptera</taxon>
        <taxon>Panheteroptera</taxon>
        <taxon>Cimicomorpha</taxon>
        <taxon>Miridae</taxon>
        <taxon>Dicyphina</taxon>
        <taxon>Nesidiocoris</taxon>
    </lineage>
</organism>
<protein>
    <submittedName>
        <fullName evidence="2">Uncharacterized protein</fullName>
    </submittedName>
</protein>
<keyword evidence="3" id="KW-1185">Reference proteome</keyword>
<dbReference type="AlphaFoldDB" id="A0A6H5GJL2"/>
<feature type="region of interest" description="Disordered" evidence="1">
    <location>
        <begin position="25"/>
        <end position="45"/>
    </location>
</feature>
<dbReference type="Proteomes" id="UP000479000">
    <property type="component" value="Unassembled WGS sequence"/>
</dbReference>
<sequence>MKVKENQRTPPISIPSNRHALRQYLTEAQPSSPMGRSRQARKIRPSNPLRSAVVGICGRLLLAECRWFRYRGPAEAGVRGTAALSLSGDTH</sequence>
<evidence type="ECO:0000313" key="3">
    <source>
        <dbReference type="Proteomes" id="UP000479000"/>
    </source>
</evidence>
<dbReference type="EMBL" id="CADCXU010013518">
    <property type="protein sequence ID" value="CAB0003507.1"/>
    <property type="molecule type" value="Genomic_DNA"/>
</dbReference>
<proteinExistence type="predicted"/>
<evidence type="ECO:0000256" key="1">
    <source>
        <dbReference type="SAM" id="MobiDB-lite"/>
    </source>
</evidence>
<gene>
    <name evidence="2" type="ORF">NTEN_LOCUS9030</name>
</gene>
<name>A0A6H5GJL2_9HEMI</name>
<accession>A0A6H5GJL2</accession>
<evidence type="ECO:0000313" key="2">
    <source>
        <dbReference type="EMBL" id="CAB0003507.1"/>
    </source>
</evidence>